<feature type="region of interest" description="Disordered" evidence="4">
    <location>
        <begin position="188"/>
        <end position="213"/>
    </location>
</feature>
<dbReference type="PANTHER" id="PTHR22880">
    <property type="entry name" value="FALZ-RELATED BROMODOMAIN-CONTAINING PROTEINS"/>
    <property type="match status" value="1"/>
</dbReference>
<feature type="compositionally biased region" description="Polar residues" evidence="4">
    <location>
        <begin position="600"/>
        <end position="610"/>
    </location>
</feature>
<feature type="region of interest" description="Disordered" evidence="4">
    <location>
        <begin position="390"/>
        <end position="434"/>
    </location>
</feature>
<feature type="compositionally biased region" description="Basic residues" evidence="4">
    <location>
        <begin position="416"/>
        <end position="426"/>
    </location>
</feature>
<keyword evidence="1 2" id="KW-0103">Bromodomain</keyword>
<dbReference type="InterPro" id="IPR027353">
    <property type="entry name" value="NET_dom"/>
</dbReference>
<evidence type="ECO:0000256" key="2">
    <source>
        <dbReference type="PROSITE-ProRule" id="PRU00035"/>
    </source>
</evidence>
<evidence type="ECO:0000256" key="4">
    <source>
        <dbReference type="SAM" id="MobiDB-lite"/>
    </source>
</evidence>
<dbReference type="Proteomes" id="UP001211065">
    <property type="component" value="Unassembled WGS sequence"/>
</dbReference>
<feature type="region of interest" description="Disordered" evidence="4">
    <location>
        <begin position="802"/>
        <end position="823"/>
    </location>
</feature>
<dbReference type="GO" id="GO:0005634">
    <property type="term" value="C:nucleus"/>
    <property type="evidence" value="ECO:0007669"/>
    <property type="project" value="TreeGrafter"/>
</dbReference>
<dbReference type="AlphaFoldDB" id="A0AAD5U7L4"/>
<reference evidence="7" key="1">
    <citation type="submission" date="2020-05" db="EMBL/GenBank/DDBJ databases">
        <title>Phylogenomic resolution of chytrid fungi.</title>
        <authorList>
            <person name="Stajich J.E."/>
            <person name="Amses K."/>
            <person name="Simmons R."/>
            <person name="Seto K."/>
            <person name="Myers J."/>
            <person name="Bonds A."/>
            <person name="Quandt C.A."/>
            <person name="Barry K."/>
            <person name="Liu P."/>
            <person name="Grigoriev I."/>
            <person name="Longcore J.E."/>
            <person name="James T.Y."/>
        </authorList>
    </citation>
    <scope>NUCLEOTIDE SEQUENCE</scope>
    <source>
        <strain evidence="7">JEL0476</strain>
    </source>
</reference>
<dbReference type="PRINTS" id="PR00503">
    <property type="entry name" value="BROMODOMAIN"/>
</dbReference>
<evidence type="ECO:0000313" key="8">
    <source>
        <dbReference type="Proteomes" id="UP001211065"/>
    </source>
</evidence>
<feature type="compositionally biased region" description="Polar residues" evidence="4">
    <location>
        <begin position="29"/>
        <end position="72"/>
    </location>
</feature>
<dbReference type="Pfam" id="PF00439">
    <property type="entry name" value="Bromodomain"/>
    <property type="match status" value="2"/>
</dbReference>
<feature type="region of interest" description="Disordered" evidence="4">
    <location>
        <begin position="593"/>
        <end position="617"/>
    </location>
</feature>
<dbReference type="InterPro" id="IPR050935">
    <property type="entry name" value="Bromo_chromatin_reader"/>
</dbReference>
<evidence type="ECO:0000259" key="5">
    <source>
        <dbReference type="PROSITE" id="PS50014"/>
    </source>
</evidence>
<dbReference type="EMBL" id="JADGJW010000018">
    <property type="protein sequence ID" value="KAJ3227358.1"/>
    <property type="molecule type" value="Genomic_DNA"/>
</dbReference>
<dbReference type="PROSITE" id="PS50014">
    <property type="entry name" value="BROMODOMAIN_2"/>
    <property type="match status" value="2"/>
</dbReference>
<feature type="compositionally biased region" description="Basic residues" evidence="4">
    <location>
        <begin position="392"/>
        <end position="408"/>
    </location>
</feature>
<dbReference type="InterPro" id="IPR001487">
    <property type="entry name" value="Bromodomain"/>
</dbReference>
<evidence type="ECO:0000256" key="1">
    <source>
        <dbReference type="ARBA" id="ARBA00023117"/>
    </source>
</evidence>
<protein>
    <recommendedName>
        <fullName evidence="9">Bromodomain-containing protein</fullName>
    </recommendedName>
</protein>
<feature type="coiled-coil region" evidence="3">
    <location>
        <begin position="624"/>
        <end position="664"/>
    </location>
</feature>
<evidence type="ECO:0000256" key="3">
    <source>
        <dbReference type="SAM" id="Coils"/>
    </source>
</evidence>
<evidence type="ECO:0008006" key="9">
    <source>
        <dbReference type="Google" id="ProtNLM"/>
    </source>
</evidence>
<name>A0AAD5U7L4_9FUNG</name>
<evidence type="ECO:0000259" key="6">
    <source>
        <dbReference type="PROSITE" id="PS51525"/>
    </source>
</evidence>
<sequence length="823" mass="94666">MTTTESIHTSIESKLVNDPIEIQLDQLKPVSQQSIDTESPSITSNSEANTQQQSNVEQISSKCEEVSQASNQSNNVIQEENLTSITNPLLHAQQIKTLKTICKYLKKTKGAENFSKPVDPVALGIPQYFEIISNPMDLDWKEFVADMDLMVQNCITFNSRENVYSQIALTLQANMHKHLEKLPKEYKKRGSEVKLEPIHSRSDNPRPKRETHAPARVEFGDNLSPGRKQRKHLPEFKFCNSVWRELTNKKYPFHLPFLEPVDTQLVPSYSKIIQHPMDLTTIKKKLDSDIYNSCEEFEADVRLIFKNCFQFNLVGDSIHTMGRQLEQVFNSKWAEKPYEFPAPAAKSLTRKYRDDSDNEYDSAEDRNLLMQMELDKKKVELQITNLKISMEKRRKRRDERMQQARKRPQTNGSQNNRKRGKRQKRIKSFESEDEEIKSLAMDEVPVLTSDQQMKLSLGINKFDDVTLQRVLQIIKESTKYRNLDEAQGEIEIDLATMDVRTQFRLYTLMLSKESQSTKRSYKRRPDTGVTNALGAISHGESSSGESSDGSSSDSGSVSSGDSLFNNKNKKKKGVVSKQSTIFHVAESQMKVNETKKQLGRKTSNINQQDDFNLPFKSHSTIPIKSTIELQKEKELEALEEEKEKKKKIIENQKLKKKNSSLREKSLLDSIYQAFDGLEEATSPAAANSTSTSTPVSPNKTEKLKNIEKVADKGMPITEKEKNFIIEENENLRKIYFNKNKQNYDFEILKKSKKIYLEFGLGNRGGNTNSRLEDELEDEELRLGRELFRENILKERRLRRKKEQEVGGVMNKADNGNLGNERFE</sequence>
<keyword evidence="3" id="KW-0175">Coiled coil</keyword>
<proteinExistence type="predicted"/>
<dbReference type="GO" id="GO:0006338">
    <property type="term" value="P:chromatin remodeling"/>
    <property type="evidence" value="ECO:0007669"/>
    <property type="project" value="TreeGrafter"/>
</dbReference>
<feature type="domain" description="NET" evidence="6">
    <location>
        <begin position="437"/>
        <end position="520"/>
    </location>
</feature>
<feature type="region of interest" description="Disordered" evidence="4">
    <location>
        <begin position="514"/>
        <end position="571"/>
    </location>
</feature>
<dbReference type="GO" id="GO:0000785">
    <property type="term" value="C:chromatin"/>
    <property type="evidence" value="ECO:0007669"/>
    <property type="project" value="TreeGrafter"/>
</dbReference>
<dbReference type="Pfam" id="PF17035">
    <property type="entry name" value="BET"/>
    <property type="match status" value="1"/>
</dbReference>
<dbReference type="Gene3D" id="1.20.920.10">
    <property type="entry name" value="Bromodomain-like"/>
    <property type="match status" value="2"/>
</dbReference>
<dbReference type="PROSITE" id="PS51525">
    <property type="entry name" value="NET"/>
    <property type="match status" value="1"/>
</dbReference>
<dbReference type="SMART" id="SM00297">
    <property type="entry name" value="BROMO"/>
    <property type="match status" value="2"/>
</dbReference>
<organism evidence="7 8">
    <name type="scientific">Clydaea vesicula</name>
    <dbReference type="NCBI Taxonomy" id="447962"/>
    <lineage>
        <taxon>Eukaryota</taxon>
        <taxon>Fungi</taxon>
        <taxon>Fungi incertae sedis</taxon>
        <taxon>Chytridiomycota</taxon>
        <taxon>Chytridiomycota incertae sedis</taxon>
        <taxon>Chytridiomycetes</taxon>
        <taxon>Lobulomycetales</taxon>
        <taxon>Lobulomycetaceae</taxon>
        <taxon>Clydaea</taxon>
    </lineage>
</organism>
<dbReference type="InterPro" id="IPR038336">
    <property type="entry name" value="NET_sf"/>
</dbReference>
<accession>A0AAD5U7L4</accession>
<feature type="domain" description="Bromo" evidence="5">
    <location>
        <begin position="249"/>
        <end position="319"/>
    </location>
</feature>
<dbReference type="Gene3D" id="1.20.1270.220">
    <property type="match status" value="1"/>
</dbReference>
<evidence type="ECO:0000313" key="7">
    <source>
        <dbReference type="EMBL" id="KAJ3227358.1"/>
    </source>
</evidence>
<dbReference type="InterPro" id="IPR036427">
    <property type="entry name" value="Bromodomain-like_sf"/>
</dbReference>
<gene>
    <name evidence="7" type="ORF">HK099_002424</name>
</gene>
<dbReference type="PANTHER" id="PTHR22880:SF225">
    <property type="entry name" value="BROMODOMAIN-CONTAINING PROTEIN BET-1-RELATED"/>
    <property type="match status" value="1"/>
</dbReference>
<comment type="caution">
    <text evidence="7">The sequence shown here is derived from an EMBL/GenBank/DDBJ whole genome shotgun (WGS) entry which is preliminary data.</text>
</comment>
<feature type="region of interest" description="Disordered" evidence="4">
    <location>
        <begin position="28"/>
        <end position="72"/>
    </location>
</feature>
<dbReference type="GO" id="GO:0006355">
    <property type="term" value="P:regulation of DNA-templated transcription"/>
    <property type="evidence" value="ECO:0007669"/>
    <property type="project" value="TreeGrafter"/>
</dbReference>
<feature type="domain" description="Bromo" evidence="5">
    <location>
        <begin position="106"/>
        <end position="165"/>
    </location>
</feature>
<feature type="compositionally biased region" description="Low complexity" evidence="4">
    <location>
        <begin position="537"/>
        <end position="566"/>
    </location>
</feature>
<dbReference type="SUPFAM" id="SSF47370">
    <property type="entry name" value="Bromodomain"/>
    <property type="match status" value="2"/>
</dbReference>
<keyword evidence="8" id="KW-1185">Reference proteome</keyword>